<organism evidence="1 2">
    <name type="scientific">Ekhidna lutea</name>
    <dbReference type="NCBI Taxonomy" id="447679"/>
    <lineage>
        <taxon>Bacteria</taxon>
        <taxon>Pseudomonadati</taxon>
        <taxon>Bacteroidota</taxon>
        <taxon>Cytophagia</taxon>
        <taxon>Cytophagales</taxon>
        <taxon>Reichenbachiellaceae</taxon>
        <taxon>Ekhidna</taxon>
    </lineage>
</organism>
<keyword evidence="2" id="KW-1185">Reference proteome</keyword>
<sequence length="234" mass="27496">MLSKYPIMNNKKHLFALTVLTFLIFINSGFSQRNYVRMDEIQGVPMTITYNLNPNEKNIDGTPFLFEEWKEVKIERVDGLNLLAPEAKYHVESEDLIAKIDDTQFLVDNKRQIKYFYIDDRKFLGSSFGQGYFGFFEVLVDTDKVIFLKKHICRVNRGKPSNGIIKATNDEYKWDVEYYVKKVEENSKPLGLKVNKKSIILKSNKYPELANYLNKIKGKFNDEENLIKVFEEFK</sequence>
<dbReference type="Proteomes" id="UP000198393">
    <property type="component" value="Unassembled WGS sequence"/>
</dbReference>
<gene>
    <name evidence="1" type="ORF">SAMN05421640_0871</name>
</gene>
<reference evidence="1 2" key="1">
    <citation type="submission" date="2017-06" db="EMBL/GenBank/DDBJ databases">
        <authorList>
            <person name="Kim H.J."/>
            <person name="Triplett B.A."/>
        </authorList>
    </citation>
    <scope>NUCLEOTIDE SEQUENCE [LARGE SCALE GENOMIC DNA]</scope>
    <source>
        <strain evidence="1 2">DSM 19307</strain>
    </source>
</reference>
<accession>A0A239GJ56</accession>
<name>A0A239GJ56_EKHLU</name>
<dbReference type="EMBL" id="FZPD01000002">
    <property type="protein sequence ID" value="SNS69160.1"/>
    <property type="molecule type" value="Genomic_DNA"/>
</dbReference>
<evidence type="ECO:0000313" key="1">
    <source>
        <dbReference type="EMBL" id="SNS69160.1"/>
    </source>
</evidence>
<protein>
    <submittedName>
        <fullName evidence="1">Uncharacterized protein</fullName>
    </submittedName>
</protein>
<dbReference type="AlphaFoldDB" id="A0A239GJ56"/>
<evidence type="ECO:0000313" key="2">
    <source>
        <dbReference type="Proteomes" id="UP000198393"/>
    </source>
</evidence>
<proteinExistence type="predicted"/>